<protein>
    <recommendedName>
        <fullName evidence="8">Methyltransferase</fullName>
        <ecNumber evidence="8">2.1.1.-</ecNumber>
    </recommendedName>
</protein>
<keyword evidence="3 8" id="KW-0489">Methyltransferase</keyword>
<accession>A0AAD7QD50</accession>
<evidence type="ECO:0000256" key="7">
    <source>
        <dbReference type="ARBA" id="ARBA00037847"/>
    </source>
</evidence>
<name>A0AAD7QD50_QUISA</name>
<feature type="transmembrane region" description="Helical" evidence="8">
    <location>
        <begin position="20"/>
        <end position="38"/>
    </location>
</feature>
<keyword evidence="8" id="KW-1133">Transmembrane helix</keyword>
<keyword evidence="5 8" id="KW-0735">Signal-anchor</keyword>
<evidence type="ECO:0000256" key="5">
    <source>
        <dbReference type="ARBA" id="ARBA00022968"/>
    </source>
</evidence>
<dbReference type="Pfam" id="PF03141">
    <property type="entry name" value="Methyltransf_29"/>
    <property type="match status" value="2"/>
</dbReference>
<keyword evidence="6 8" id="KW-0325">Glycoprotein</keyword>
<keyword evidence="8" id="KW-0472">Membrane</keyword>
<comment type="subcellular location">
    <subcellularLocation>
        <location evidence="7">Endomembrane system</location>
        <topology evidence="7">Single-pass membrane protein</topology>
    </subcellularLocation>
    <subcellularLocation>
        <location evidence="1 8">Membrane</location>
        <topology evidence="1 8">Single-pass type II membrane protein</topology>
    </subcellularLocation>
</comment>
<organism evidence="9 10">
    <name type="scientific">Quillaja saponaria</name>
    <name type="common">Soap bark tree</name>
    <dbReference type="NCBI Taxonomy" id="32244"/>
    <lineage>
        <taxon>Eukaryota</taxon>
        <taxon>Viridiplantae</taxon>
        <taxon>Streptophyta</taxon>
        <taxon>Embryophyta</taxon>
        <taxon>Tracheophyta</taxon>
        <taxon>Spermatophyta</taxon>
        <taxon>Magnoliopsida</taxon>
        <taxon>eudicotyledons</taxon>
        <taxon>Gunneridae</taxon>
        <taxon>Pentapetalae</taxon>
        <taxon>rosids</taxon>
        <taxon>fabids</taxon>
        <taxon>Fabales</taxon>
        <taxon>Quillajaceae</taxon>
        <taxon>Quillaja</taxon>
    </lineage>
</organism>
<evidence type="ECO:0000256" key="1">
    <source>
        <dbReference type="ARBA" id="ARBA00004606"/>
    </source>
</evidence>
<dbReference type="Proteomes" id="UP001163823">
    <property type="component" value="Chromosome 2"/>
</dbReference>
<comment type="similarity">
    <text evidence="2 8">Belongs to the methyltransferase superfamily.</text>
</comment>
<evidence type="ECO:0000313" key="10">
    <source>
        <dbReference type="Proteomes" id="UP001163823"/>
    </source>
</evidence>
<dbReference type="GO" id="GO:0005802">
    <property type="term" value="C:trans-Golgi network"/>
    <property type="evidence" value="ECO:0007669"/>
    <property type="project" value="TreeGrafter"/>
</dbReference>
<dbReference type="SUPFAM" id="SSF53335">
    <property type="entry name" value="S-adenosyl-L-methionine-dependent methyltransferases"/>
    <property type="match status" value="2"/>
</dbReference>
<dbReference type="AlphaFoldDB" id="A0AAD7QD50"/>
<keyword evidence="4 8" id="KW-0808">Transferase</keyword>
<dbReference type="KEGG" id="qsa:O6P43_002509"/>
<sequence length="569" mass="65066">MATVPSLQTTTLNPLKRPLLRIFLIIALCSISYILGFYSNSSTSTTASTLSLQDHHPQKQPCLQLNVSPHNDFSLLFHFEPRHSLPLPQEPPQNLQFFEFCPKNFSHHCPCQDPLREKQFTEVKRFQKERHCPESDKKARCLIPRPVKYHRPFPWPKSRDYAWISNAPFPKLTEYKKSQNWVRLEGDLFVFPGGGTSFRRGVKGYVDEIKRIVPLKSGNIRTALDVGCGVASFGASMLDYDIMTMSITPRDIHETQVQFSLERGLPAMLGVLSTYRLPFPSRSFDMVHCSRCLVPWTAYDGIYLLEIDRILRPGGYWCGENHQIHCTQKLKTFKSPKFCTSPDADSGWYAKMKPCIFPLPDVKGLHDTSGGPVEKWPKRLTTAPPRIRNGKSAVITITTFNEDNQIWNRRVSKYGAILKSMFDGKYRNVMDMNAGLGGFAAAMVKYPVWVMNVVPFDAKNNTLGIIYERGLIGTYMNWCEAFSTYPRTYDLIHANGVFSMYMYKCDITDILLEMHRILRPMGAVIIRDHVDVIVKVKGILHRMRWSGKVSHSERGPFHPEKVLFVDNSG</sequence>
<evidence type="ECO:0000256" key="6">
    <source>
        <dbReference type="ARBA" id="ARBA00023180"/>
    </source>
</evidence>
<proteinExistence type="inferred from homology"/>
<evidence type="ECO:0000256" key="8">
    <source>
        <dbReference type="RuleBase" id="RU366043"/>
    </source>
</evidence>
<keyword evidence="10" id="KW-1185">Reference proteome</keyword>
<gene>
    <name evidence="9" type="ORF">O6P43_002509</name>
</gene>
<dbReference type="PANTHER" id="PTHR10108">
    <property type="entry name" value="SAM-DEPENDENT METHYLTRANSFERASE"/>
    <property type="match status" value="1"/>
</dbReference>
<evidence type="ECO:0000256" key="4">
    <source>
        <dbReference type="ARBA" id="ARBA00022679"/>
    </source>
</evidence>
<dbReference type="GO" id="GO:0016020">
    <property type="term" value="C:membrane"/>
    <property type="evidence" value="ECO:0007669"/>
    <property type="project" value="UniProtKB-SubCell"/>
</dbReference>
<dbReference type="GO" id="GO:0005768">
    <property type="term" value="C:endosome"/>
    <property type="evidence" value="ECO:0007669"/>
    <property type="project" value="TreeGrafter"/>
</dbReference>
<dbReference type="InterPro" id="IPR029063">
    <property type="entry name" value="SAM-dependent_MTases_sf"/>
</dbReference>
<evidence type="ECO:0000256" key="3">
    <source>
        <dbReference type="ARBA" id="ARBA00022603"/>
    </source>
</evidence>
<dbReference type="GO" id="GO:0008168">
    <property type="term" value="F:methyltransferase activity"/>
    <property type="evidence" value="ECO:0007669"/>
    <property type="project" value="UniProtKB-UniRule"/>
</dbReference>
<dbReference type="EMBL" id="JARAOO010000002">
    <property type="protein sequence ID" value="KAJ7979070.1"/>
    <property type="molecule type" value="Genomic_DNA"/>
</dbReference>
<dbReference type="Gene3D" id="3.40.50.150">
    <property type="entry name" value="Vaccinia Virus protein VP39"/>
    <property type="match status" value="2"/>
</dbReference>
<dbReference type="GO" id="GO:0032259">
    <property type="term" value="P:methylation"/>
    <property type="evidence" value="ECO:0007669"/>
    <property type="project" value="UniProtKB-KW"/>
</dbReference>
<dbReference type="PANTHER" id="PTHR10108:SF968">
    <property type="entry name" value="METHYLTRANSFERASE PMT19-RELATED"/>
    <property type="match status" value="1"/>
</dbReference>
<dbReference type="InterPro" id="IPR004159">
    <property type="entry name" value="Put_SAM_MeTrfase"/>
</dbReference>
<evidence type="ECO:0000313" key="9">
    <source>
        <dbReference type="EMBL" id="KAJ7979070.1"/>
    </source>
</evidence>
<keyword evidence="8" id="KW-0812">Transmembrane</keyword>
<reference evidence="9" key="1">
    <citation type="journal article" date="2023" name="Science">
        <title>Elucidation of the pathway for biosynthesis of saponin adjuvants from the soapbark tree.</title>
        <authorList>
            <person name="Reed J."/>
            <person name="Orme A."/>
            <person name="El-Demerdash A."/>
            <person name="Owen C."/>
            <person name="Martin L.B.B."/>
            <person name="Misra R.C."/>
            <person name="Kikuchi S."/>
            <person name="Rejzek M."/>
            <person name="Martin A.C."/>
            <person name="Harkess A."/>
            <person name="Leebens-Mack J."/>
            <person name="Louveau T."/>
            <person name="Stephenson M.J."/>
            <person name="Osbourn A."/>
        </authorList>
    </citation>
    <scope>NUCLEOTIDE SEQUENCE</scope>
    <source>
        <strain evidence="9">S10</strain>
    </source>
</reference>
<dbReference type="FunFam" id="3.40.50.150:FF:000451">
    <property type="entry name" value="Probable methyltransferase PMT19"/>
    <property type="match status" value="1"/>
</dbReference>
<comment type="caution">
    <text evidence="9">The sequence shown here is derived from an EMBL/GenBank/DDBJ whole genome shotgun (WGS) entry which is preliminary data.</text>
</comment>
<dbReference type="EC" id="2.1.1.-" evidence="8"/>
<evidence type="ECO:0000256" key="2">
    <source>
        <dbReference type="ARBA" id="ARBA00008361"/>
    </source>
</evidence>